<accession>A0A5N5UMI4</accession>
<dbReference type="PANTHER" id="PTHR43130">
    <property type="entry name" value="ARAC-FAMILY TRANSCRIPTIONAL REGULATOR"/>
    <property type="match status" value="1"/>
</dbReference>
<dbReference type="PANTHER" id="PTHR43130:SF3">
    <property type="entry name" value="HTH-TYPE TRANSCRIPTIONAL REGULATOR RV1931C"/>
    <property type="match status" value="1"/>
</dbReference>
<dbReference type="EMBL" id="QMDY01000001">
    <property type="protein sequence ID" value="KAB7520130.1"/>
    <property type="molecule type" value="Genomic_DNA"/>
</dbReference>
<evidence type="ECO:0000313" key="4">
    <source>
        <dbReference type="EMBL" id="KAB7520130.1"/>
    </source>
</evidence>
<dbReference type="Pfam" id="PF01965">
    <property type="entry name" value="DJ-1_PfpI"/>
    <property type="match status" value="1"/>
</dbReference>
<dbReference type="EMBL" id="QKKZ01000001">
    <property type="protein sequence ID" value="KAB7516048.1"/>
    <property type="molecule type" value="Genomic_DNA"/>
</dbReference>
<evidence type="ECO:0000313" key="5">
    <source>
        <dbReference type="Proteomes" id="UP000326207"/>
    </source>
</evidence>
<dbReference type="OrthoDB" id="8348at2157"/>
<dbReference type="CDD" id="cd03139">
    <property type="entry name" value="GATase1_PfpI_2"/>
    <property type="match status" value="1"/>
</dbReference>
<name>A0A5N5UMI4_9EURY</name>
<dbReference type="EMBL" id="QJOW01000002">
    <property type="protein sequence ID" value="KAB7516739.1"/>
    <property type="molecule type" value="Genomic_DNA"/>
</dbReference>
<sequence>MDVEILLYDGFDELDAVGPYEVLANAVEYADEGGSVRMVTLEDREFVTASHGLRVGSDGELVEPDLLVVPGGGWSESGPGVRAKYDDGRIPDRLATLPETTDVATVCTGAMLAAKAGLFREKATTHAVARDDLAASGVEVVDARVVDDGVVSAAGVTSGLDAGFYLVERAFGSEIRDRVAREMEYEPRDDVLVV</sequence>
<proteinExistence type="predicted"/>
<dbReference type="Proteomes" id="UP000326865">
    <property type="component" value="Unassembled WGS sequence"/>
</dbReference>
<accession>A0A5N5UBS2</accession>
<evidence type="ECO:0000313" key="7">
    <source>
        <dbReference type="Proteomes" id="UP000326865"/>
    </source>
</evidence>
<protein>
    <submittedName>
        <fullName evidence="4">DJ-1/PfpI family protein</fullName>
    </submittedName>
</protein>
<dbReference type="Proteomes" id="UP000326207">
    <property type="component" value="Unassembled WGS sequence"/>
</dbReference>
<reference evidence="5 6" key="1">
    <citation type="submission" date="2019-10" db="EMBL/GenBank/DDBJ databases">
        <title>Unraveling microbial dark matter from salterns through culturing: the case of the genus Halosegnis.</title>
        <authorList>
            <person name="Duran-Viseras A."/>
            <person name="Andrei A.-S."/>
            <person name="Vera-Gargallo B."/>
            <person name="Ghai R."/>
            <person name="Sanchez-Porro C."/>
            <person name="Ventosa A."/>
        </authorList>
    </citation>
    <scope>NUCLEOTIDE SEQUENCE [LARGE SCALE GENOMIC DNA]</scope>
    <source>
        <strain evidence="3 6">F17-44</strain>
        <strain evidence="2 7">F18-79</strain>
        <strain evidence="4 5">F19-13</strain>
    </source>
</reference>
<evidence type="ECO:0000259" key="1">
    <source>
        <dbReference type="Pfam" id="PF01965"/>
    </source>
</evidence>
<dbReference type="InterPro" id="IPR029062">
    <property type="entry name" value="Class_I_gatase-like"/>
</dbReference>
<dbReference type="SUPFAM" id="SSF52317">
    <property type="entry name" value="Class I glutamine amidotransferase-like"/>
    <property type="match status" value="1"/>
</dbReference>
<evidence type="ECO:0000313" key="2">
    <source>
        <dbReference type="EMBL" id="KAB7516048.1"/>
    </source>
</evidence>
<dbReference type="Gene3D" id="3.40.50.880">
    <property type="match status" value="1"/>
</dbReference>
<dbReference type="AlphaFoldDB" id="A0A5N5UMI4"/>
<dbReference type="RefSeq" id="WP_152119625.1">
    <property type="nucleotide sequence ID" value="NZ_QJOW01000002.1"/>
</dbReference>
<dbReference type="InterPro" id="IPR052158">
    <property type="entry name" value="INH-QAR"/>
</dbReference>
<comment type="caution">
    <text evidence="4">The sequence shown here is derived from an EMBL/GenBank/DDBJ whole genome shotgun (WGS) entry which is preliminary data.</text>
</comment>
<evidence type="ECO:0000313" key="3">
    <source>
        <dbReference type="EMBL" id="KAB7516739.1"/>
    </source>
</evidence>
<feature type="domain" description="DJ-1/PfpI" evidence="1">
    <location>
        <begin position="3"/>
        <end position="167"/>
    </location>
</feature>
<organism evidence="4 5">
    <name type="scientific">Halosegnis rubeus</name>
    <dbReference type="NCBI Taxonomy" id="2212850"/>
    <lineage>
        <taxon>Archaea</taxon>
        <taxon>Methanobacteriati</taxon>
        <taxon>Methanobacteriota</taxon>
        <taxon>Stenosarchaea group</taxon>
        <taxon>Halobacteria</taxon>
        <taxon>Halobacteriales</taxon>
        <taxon>Natronomonadaceae</taxon>
        <taxon>Halosegnis</taxon>
    </lineage>
</organism>
<dbReference type="InterPro" id="IPR002818">
    <property type="entry name" value="DJ-1/PfpI"/>
</dbReference>
<evidence type="ECO:0000313" key="6">
    <source>
        <dbReference type="Proteomes" id="UP000326302"/>
    </source>
</evidence>
<gene>
    <name evidence="2" type="ORF">DM867_02580</name>
    <name evidence="3" type="ORF">DMP03_05065</name>
    <name evidence="4" type="ORF">DP108_02450</name>
</gene>
<accession>A0A5N5UEP5</accession>
<keyword evidence="7" id="KW-1185">Reference proteome</keyword>
<dbReference type="Proteomes" id="UP000326302">
    <property type="component" value="Unassembled WGS sequence"/>
</dbReference>